<organism evidence="1 2">
    <name type="scientific">Oceanobacillus arenosus</name>
    <dbReference type="NCBI Taxonomy" id="1229153"/>
    <lineage>
        <taxon>Bacteria</taxon>
        <taxon>Bacillati</taxon>
        <taxon>Bacillota</taxon>
        <taxon>Bacilli</taxon>
        <taxon>Bacillales</taxon>
        <taxon>Bacillaceae</taxon>
        <taxon>Oceanobacillus</taxon>
    </lineage>
</organism>
<dbReference type="EMBL" id="PIOC01000019">
    <property type="protein sequence ID" value="RDW17633.1"/>
    <property type="molecule type" value="Genomic_DNA"/>
</dbReference>
<evidence type="ECO:0000313" key="2">
    <source>
        <dbReference type="Proteomes" id="UP000257143"/>
    </source>
</evidence>
<name>A0A3D8PNF6_9BACI</name>
<sequence>MQLDFDGLDELIAEIDRIEGLTDELKDQALIKGGDLLKDRIASEVYSHGLTKRSGEAQEAITRTDPENNELFVGTKGGAKQPGYYLYMHEFGFYNVRAGRFIAPLPLVSIVYENNKNNILNEYVDVFRKGMGM</sequence>
<keyword evidence="2" id="KW-1185">Reference proteome</keyword>
<protein>
    <recommendedName>
        <fullName evidence="3">HK97 gp10 family phage protein</fullName>
    </recommendedName>
</protein>
<dbReference type="Proteomes" id="UP000257143">
    <property type="component" value="Unassembled WGS sequence"/>
</dbReference>
<evidence type="ECO:0000313" key="1">
    <source>
        <dbReference type="EMBL" id="RDW17633.1"/>
    </source>
</evidence>
<gene>
    <name evidence="1" type="ORF">CWR48_14055</name>
</gene>
<accession>A0A3D8PNF6</accession>
<comment type="caution">
    <text evidence="1">The sequence shown here is derived from an EMBL/GenBank/DDBJ whole genome shotgun (WGS) entry which is preliminary data.</text>
</comment>
<dbReference type="RefSeq" id="WP_115773881.1">
    <property type="nucleotide sequence ID" value="NZ_PIOC01000019.1"/>
</dbReference>
<reference evidence="2" key="1">
    <citation type="submission" date="2017-11" db="EMBL/GenBank/DDBJ databases">
        <authorList>
            <person name="Zhu W."/>
        </authorList>
    </citation>
    <scope>NUCLEOTIDE SEQUENCE [LARGE SCALE GENOMIC DNA]</scope>
    <source>
        <strain evidence="2">CAU 1183</strain>
    </source>
</reference>
<proteinExistence type="predicted"/>
<dbReference type="AlphaFoldDB" id="A0A3D8PNF6"/>
<evidence type="ECO:0008006" key="3">
    <source>
        <dbReference type="Google" id="ProtNLM"/>
    </source>
</evidence>